<comment type="caution">
    <text evidence="1">The sequence shown here is derived from an EMBL/GenBank/DDBJ whole genome shotgun (WGS) entry which is preliminary data.</text>
</comment>
<keyword evidence="2" id="KW-1185">Reference proteome</keyword>
<accession>A0ABV7UVT0</accession>
<reference evidence="2" key="1">
    <citation type="journal article" date="2019" name="Int. J. Syst. Evol. Microbiol.">
        <title>The Global Catalogue of Microorganisms (GCM) 10K type strain sequencing project: providing services to taxonomists for standard genome sequencing and annotation.</title>
        <authorList>
            <consortium name="The Broad Institute Genomics Platform"/>
            <consortium name="The Broad Institute Genome Sequencing Center for Infectious Disease"/>
            <person name="Wu L."/>
            <person name="Ma J."/>
        </authorList>
    </citation>
    <scope>NUCLEOTIDE SEQUENCE [LARGE SCALE GENOMIC DNA]</scope>
    <source>
        <strain evidence="2">KCTC 42211</strain>
    </source>
</reference>
<sequence>MGIDIGGALDGARNWVGDRLDDAESAKDWVGGKIDGAVQSAEDGIDGFRDGLVDFGRDHGGVVGEALAQQVSDAIGVTEGVLVGAYDMGAGVVQLADGASKLVNPLEWATHADRNLARLETVGQTAVALNNLGSPVAWVSNPEGNLQTAHALWDGVTDGYQEAAADGDWSKFAGRLVLDVGSLFVGAGEANAVIRGTEAAGALGRVGRAGDVAADVGRVTGRLDDLGDAGRIARGADDLVPLSRTQIEDISAIAKGQRPDPSRYLPESYIDQHLAQFEDGATRFQLQSKLDKYGPGQTDGTSFVIPKQEADRLLAETAGDPRALEEALGLPAGQLDGADPLMRVDFADPGKLGLRMPSGNEAGANDLWIPGGKLPDGSSEAVIDVGGTAASRYTATPVDP</sequence>
<dbReference type="Proteomes" id="UP001595724">
    <property type="component" value="Unassembled WGS sequence"/>
</dbReference>
<organism evidence="1 2">
    <name type="scientific">Luteimonas notoginsengisoli</name>
    <dbReference type="NCBI Taxonomy" id="1578200"/>
    <lineage>
        <taxon>Bacteria</taxon>
        <taxon>Pseudomonadati</taxon>
        <taxon>Pseudomonadota</taxon>
        <taxon>Gammaproteobacteria</taxon>
        <taxon>Lysobacterales</taxon>
        <taxon>Lysobacteraceae</taxon>
        <taxon>Luteimonas</taxon>
    </lineage>
</organism>
<proteinExistence type="predicted"/>
<protein>
    <submittedName>
        <fullName evidence="1">Uncharacterized protein</fullName>
    </submittedName>
</protein>
<name>A0ABV7UVT0_9GAMM</name>
<dbReference type="RefSeq" id="WP_386710914.1">
    <property type="nucleotide sequence ID" value="NZ_JBHRYF010000008.1"/>
</dbReference>
<evidence type="ECO:0000313" key="2">
    <source>
        <dbReference type="Proteomes" id="UP001595724"/>
    </source>
</evidence>
<gene>
    <name evidence="1" type="ORF">ACFOM9_12140</name>
</gene>
<evidence type="ECO:0000313" key="1">
    <source>
        <dbReference type="EMBL" id="MFC3660820.1"/>
    </source>
</evidence>
<dbReference type="EMBL" id="JBHRYF010000008">
    <property type="protein sequence ID" value="MFC3660820.1"/>
    <property type="molecule type" value="Genomic_DNA"/>
</dbReference>